<reference evidence="2" key="1">
    <citation type="submission" date="2007-04" db="EMBL/GenBank/DDBJ databases">
        <authorList>
            <consortium name="The Broad Institute Genome Sequencing Platform"/>
            <person name="Birren B."/>
            <person name="Lander E."/>
            <person name="Galagan J."/>
            <person name="Nusbaum C."/>
            <person name="Devon K."/>
            <person name="Ma L.-J."/>
            <person name="Jaffe D."/>
            <person name="Butler J."/>
            <person name="Alvarez P."/>
            <person name="Gnerre S."/>
            <person name="Grabherr M."/>
            <person name="Kleber M."/>
            <person name="Mauceli E."/>
            <person name="Brockman W."/>
            <person name="MacCallum I.A."/>
            <person name="Young S."/>
            <person name="LaButti K."/>
            <person name="DeCaprio D."/>
            <person name="Crawford M."/>
            <person name="Koehrsen M."/>
            <person name="Engels R."/>
            <person name="Montgomery P."/>
            <person name="Pearson M."/>
            <person name="Howarth C."/>
            <person name="Larson L."/>
            <person name="White J."/>
            <person name="O'Leary S."/>
            <person name="Kodira C."/>
            <person name="Zeng Q."/>
            <person name="Yandava C."/>
            <person name="Alvarado L."/>
            <person name="Kistler C."/>
            <person name="Shim W.-B."/>
            <person name="Kang S."/>
            <person name="Woloshuk C."/>
        </authorList>
    </citation>
    <scope>NUCLEOTIDE SEQUENCE</scope>
    <source>
        <strain evidence="2">4287</strain>
    </source>
</reference>
<dbReference type="GeneID" id="28960285"/>
<evidence type="ECO:0000313" key="3">
    <source>
        <dbReference type="Proteomes" id="UP000009097"/>
    </source>
</evidence>
<name>A0A0J9V4Q9_FUSO4</name>
<evidence type="ECO:0000313" key="2">
    <source>
        <dbReference type="EMBL" id="KNB06143.1"/>
    </source>
</evidence>
<organism evidence="2 3">
    <name type="scientific">Fusarium oxysporum f. sp. lycopersici (strain 4287 / CBS 123668 / FGSC 9935 / NRRL 34936)</name>
    <name type="common">Fusarium vascular wilt of tomato</name>
    <dbReference type="NCBI Taxonomy" id="426428"/>
    <lineage>
        <taxon>Eukaryota</taxon>
        <taxon>Fungi</taxon>
        <taxon>Dikarya</taxon>
        <taxon>Ascomycota</taxon>
        <taxon>Pezizomycotina</taxon>
        <taxon>Sordariomycetes</taxon>
        <taxon>Hypocreomycetidae</taxon>
        <taxon>Hypocreales</taxon>
        <taxon>Nectriaceae</taxon>
        <taxon>Fusarium</taxon>
        <taxon>Fusarium oxysporum species complex</taxon>
    </lineage>
</organism>
<keyword evidence="1" id="KW-0472">Membrane</keyword>
<dbReference type="RefSeq" id="XP_018244188.1">
    <property type="nucleotide sequence ID" value="XM_018399823.1"/>
</dbReference>
<sequence>MAPSHHDDATFGYGAFVSLMYSHIILDGEIWQDRRHRRVQQLPGTCVDRVRQY</sequence>
<evidence type="ECO:0000256" key="1">
    <source>
        <dbReference type="SAM" id="Phobius"/>
    </source>
</evidence>
<dbReference type="Proteomes" id="UP000009097">
    <property type="component" value="Unassembled WGS sequence"/>
</dbReference>
<feature type="transmembrane region" description="Helical" evidence="1">
    <location>
        <begin position="12"/>
        <end position="31"/>
    </location>
</feature>
<dbReference type="AlphaFoldDB" id="A0A0J9V4Q9"/>
<reference evidence="2" key="2">
    <citation type="journal article" date="2010" name="Nature">
        <title>Comparative genomics reveals mobile pathogenicity chromosomes in Fusarium.</title>
        <authorList>
            <person name="Ma L.J."/>
            <person name="van der Does H.C."/>
            <person name="Borkovich K.A."/>
            <person name="Coleman J.J."/>
            <person name="Daboussi M.J."/>
            <person name="Di Pietro A."/>
            <person name="Dufresne M."/>
            <person name="Freitag M."/>
            <person name="Grabherr M."/>
            <person name="Henrissat B."/>
            <person name="Houterman P.M."/>
            <person name="Kang S."/>
            <person name="Shim W.B."/>
            <person name="Woloshuk C."/>
            <person name="Xie X."/>
            <person name="Xu J.R."/>
            <person name="Antoniw J."/>
            <person name="Baker S.E."/>
            <person name="Bluhm B.H."/>
            <person name="Breakspear A."/>
            <person name="Brown D.W."/>
            <person name="Butchko R.A."/>
            <person name="Chapman S."/>
            <person name="Coulson R."/>
            <person name="Coutinho P.M."/>
            <person name="Danchin E.G."/>
            <person name="Diener A."/>
            <person name="Gale L.R."/>
            <person name="Gardiner D.M."/>
            <person name="Goff S."/>
            <person name="Hammond-Kosack K.E."/>
            <person name="Hilburn K."/>
            <person name="Hua-Van A."/>
            <person name="Jonkers W."/>
            <person name="Kazan K."/>
            <person name="Kodira C.D."/>
            <person name="Koehrsen M."/>
            <person name="Kumar L."/>
            <person name="Lee Y.H."/>
            <person name="Li L."/>
            <person name="Manners J.M."/>
            <person name="Miranda-Saavedra D."/>
            <person name="Mukherjee M."/>
            <person name="Park G."/>
            <person name="Park J."/>
            <person name="Park S.Y."/>
            <person name="Proctor R.H."/>
            <person name="Regev A."/>
            <person name="Ruiz-Roldan M.C."/>
            <person name="Sain D."/>
            <person name="Sakthikumar S."/>
            <person name="Sykes S."/>
            <person name="Schwartz D.C."/>
            <person name="Turgeon B.G."/>
            <person name="Wapinski I."/>
            <person name="Yoder O."/>
            <person name="Young S."/>
            <person name="Zeng Q."/>
            <person name="Zhou S."/>
            <person name="Galagan J."/>
            <person name="Cuomo C.A."/>
            <person name="Kistler H.C."/>
            <person name="Rep M."/>
        </authorList>
    </citation>
    <scope>NUCLEOTIDE SEQUENCE [LARGE SCALE GENOMIC DNA]</scope>
    <source>
        <strain evidence="2">4287</strain>
    </source>
</reference>
<dbReference type="EMBL" id="DS231704">
    <property type="protein sequence ID" value="KNB06143.1"/>
    <property type="molecule type" value="Genomic_DNA"/>
</dbReference>
<gene>
    <name evidence="2" type="ORF">FOXG_19579</name>
</gene>
<dbReference type="KEGG" id="fox:FOXG_19579"/>
<accession>A0A0J9V4Q9</accession>
<dbReference type="VEuPathDB" id="FungiDB:FOXG_19579"/>
<proteinExistence type="predicted"/>
<protein>
    <submittedName>
        <fullName evidence="2">Uncharacterized protein</fullName>
    </submittedName>
</protein>
<keyword evidence="1" id="KW-1133">Transmembrane helix</keyword>
<keyword evidence="1" id="KW-0812">Transmembrane</keyword>